<feature type="domain" description="Histidine kinase/HSP90-like ATPase" evidence="2">
    <location>
        <begin position="482"/>
        <end position="592"/>
    </location>
</feature>
<protein>
    <submittedName>
        <fullName evidence="3">Sensor histidine kinase</fullName>
    </submittedName>
</protein>
<keyword evidence="1" id="KW-0812">Transmembrane</keyword>
<dbReference type="InterPro" id="IPR036890">
    <property type="entry name" value="HATPase_C_sf"/>
</dbReference>
<dbReference type="GO" id="GO:0000155">
    <property type="term" value="F:phosphorelay sensor kinase activity"/>
    <property type="evidence" value="ECO:0007669"/>
    <property type="project" value="InterPro"/>
</dbReference>
<dbReference type="PANTHER" id="PTHR34220">
    <property type="entry name" value="SENSOR HISTIDINE KINASE YPDA"/>
    <property type="match status" value="1"/>
</dbReference>
<gene>
    <name evidence="3" type="ORF">IDH44_01585</name>
</gene>
<dbReference type="Proteomes" id="UP000621560">
    <property type="component" value="Unassembled WGS sequence"/>
</dbReference>
<keyword evidence="3" id="KW-0418">Kinase</keyword>
<feature type="transmembrane region" description="Helical" evidence="1">
    <location>
        <begin position="20"/>
        <end position="46"/>
    </location>
</feature>
<dbReference type="EMBL" id="JACXIZ010000006">
    <property type="protein sequence ID" value="MBD2843870.1"/>
    <property type="molecule type" value="Genomic_DNA"/>
</dbReference>
<proteinExistence type="predicted"/>
<sequence>MRLNKRFFQSLFNFKFQSLFFRTLVFILLVFILPFVCLSVVIYSYMNAAFEEEITMTNLNGARQVREVIDNVFVEADRLATKLSLQRETEVFLVSPHSVHLLDGGIRNIDQTLSMFTMIYNHMDTIYVYSEVNDWVISNRDSSALSNFEDLTWYGDYAANEEERSFVVARKKNGKYPLYLSLVRPVYLFQSLKAGAVIVNMDMQRLGRLIQQSARSDSKEWYIVSADGEVYYHEDHDLFLTHLALAEAWPSYEELEQEGVSAIREWNGQQSVVSMVASKAHDWIYVSAQPLNLYEEKRRSLVRLLIVFVVIGSAVLFFVSLLIAYRTYAPVNQIMSVARRIDAPPSLSEQDHNELRYIIRAFEQTEHSKRLMEEELEERMAVLNKAQTAVLQAQITPHFLFNTLEMVKWMAIGLTRAPNAVSDIITALSHLMKISMNSDQYLIPIEEELEHARYYQQVMEKRFVDVLHIQWEIDPAIYRYKMVKLSLQPLLENAFYHGIKPLKRKGRVIVRGWKESGRICFEIEDEGVGMSAQTQAKVNATLAGEPGLSEEHIGIYNVHVRMRLVFGEPYGLSVRSEWGTGTTFLLSLPLLSDERAEDHDGQVPQ</sequence>
<keyword evidence="1" id="KW-1133">Transmembrane helix</keyword>
<dbReference type="GO" id="GO:0016020">
    <property type="term" value="C:membrane"/>
    <property type="evidence" value="ECO:0007669"/>
    <property type="project" value="InterPro"/>
</dbReference>
<dbReference type="Pfam" id="PF06580">
    <property type="entry name" value="His_kinase"/>
    <property type="match status" value="1"/>
</dbReference>
<organism evidence="3 4">
    <name type="scientific">Paenibacillus sabuli</name>
    <dbReference type="NCBI Taxonomy" id="2772509"/>
    <lineage>
        <taxon>Bacteria</taxon>
        <taxon>Bacillati</taxon>
        <taxon>Bacillota</taxon>
        <taxon>Bacilli</taxon>
        <taxon>Bacillales</taxon>
        <taxon>Paenibacillaceae</taxon>
        <taxon>Paenibacillus</taxon>
    </lineage>
</organism>
<dbReference type="Gene3D" id="3.30.450.20">
    <property type="entry name" value="PAS domain"/>
    <property type="match status" value="1"/>
</dbReference>
<dbReference type="PANTHER" id="PTHR34220:SF7">
    <property type="entry name" value="SENSOR HISTIDINE KINASE YPDA"/>
    <property type="match status" value="1"/>
</dbReference>
<evidence type="ECO:0000313" key="3">
    <source>
        <dbReference type="EMBL" id="MBD2843870.1"/>
    </source>
</evidence>
<dbReference type="Pfam" id="PF02518">
    <property type="entry name" value="HATPase_c"/>
    <property type="match status" value="1"/>
</dbReference>
<dbReference type="RefSeq" id="WP_190914034.1">
    <property type="nucleotide sequence ID" value="NZ_JACXIZ010000006.1"/>
</dbReference>
<dbReference type="InterPro" id="IPR010559">
    <property type="entry name" value="Sig_transdc_His_kin_internal"/>
</dbReference>
<dbReference type="SUPFAM" id="SSF55874">
    <property type="entry name" value="ATPase domain of HSP90 chaperone/DNA topoisomerase II/histidine kinase"/>
    <property type="match status" value="1"/>
</dbReference>
<keyword evidence="4" id="KW-1185">Reference proteome</keyword>
<reference evidence="3" key="1">
    <citation type="submission" date="2020-09" db="EMBL/GenBank/DDBJ databases">
        <title>A novel bacterium of genus Paenibacillus, isolated from South China Sea.</title>
        <authorList>
            <person name="Huang H."/>
            <person name="Mo K."/>
            <person name="Hu Y."/>
        </authorList>
    </citation>
    <scope>NUCLEOTIDE SEQUENCE</scope>
    <source>
        <strain evidence="3">IB182496</strain>
    </source>
</reference>
<evidence type="ECO:0000313" key="4">
    <source>
        <dbReference type="Proteomes" id="UP000621560"/>
    </source>
</evidence>
<name>A0A927GQG5_9BACL</name>
<feature type="transmembrane region" description="Helical" evidence="1">
    <location>
        <begin position="301"/>
        <end position="325"/>
    </location>
</feature>
<comment type="caution">
    <text evidence="3">The sequence shown here is derived from an EMBL/GenBank/DDBJ whole genome shotgun (WGS) entry which is preliminary data.</text>
</comment>
<dbReference type="InterPro" id="IPR003594">
    <property type="entry name" value="HATPase_dom"/>
</dbReference>
<dbReference type="InterPro" id="IPR050640">
    <property type="entry name" value="Bact_2-comp_sensor_kinase"/>
</dbReference>
<accession>A0A927GQG5</accession>
<dbReference type="AlphaFoldDB" id="A0A927GQG5"/>
<dbReference type="SMART" id="SM00387">
    <property type="entry name" value="HATPase_c"/>
    <property type="match status" value="1"/>
</dbReference>
<dbReference type="Gene3D" id="3.30.565.10">
    <property type="entry name" value="Histidine kinase-like ATPase, C-terminal domain"/>
    <property type="match status" value="1"/>
</dbReference>
<evidence type="ECO:0000259" key="2">
    <source>
        <dbReference type="SMART" id="SM00387"/>
    </source>
</evidence>
<keyword evidence="3" id="KW-0808">Transferase</keyword>
<evidence type="ECO:0000256" key="1">
    <source>
        <dbReference type="SAM" id="Phobius"/>
    </source>
</evidence>
<keyword evidence="1" id="KW-0472">Membrane</keyword>